<dbReference type="AlphaFoldDB" id="A0A8D0H9E0"/>
<feature type="compositionally biased region" description="Low complexity" evidence="1">
    <location>
        <begin position="154"/>
        <end position="176"/>
    </location>
</feature>
<reference evidence="2" key="1">
    <citation type="submission" date="2025-08" db="UniProtKB">
        <authorList>
            <consortium name="Ensembl"/>
        </authorList>
    </citation>
    <scope>IDENTIFICATION</scope>
</reference>
<keyword evidence="3" id="KW-1185">Reference proteome</keyword>
<name>A0A8D0H9E0_SPHPU</name>
<dbReference type="Proteomes" id="UP000694392">
    <property type="component" value="Unplaced"/>
</dbReference>
<proteinExistence type="predicted"/>
<evidence type="ECO:0000256" key="1">
    <source>
        <dbReference type="SAM" id="MobiDB-lite"/>
    </source>
</evidence>
<protein>
    <submittedName>
        <fullName evidence="2">Uncharacterized protein</fullName>
    </submittedName>
</protein>
<organism evidence="2 3">
    <name type="scientific">Sphenodon punctatus</name>
    <name type="common">Tuatara</name>
    <name type="synonym">Hatteria punctata</name>
    <dbReference type="NCBI Taxonomy" id="8508"/>
    <lineage>
        <taxon>Eukaryota</taxon>
        <taxon>Metazoa</taxon>
        <taxon>Chordata</taxon>
        <taxon>Craniata</taxon>
        <taxon>Vertebrata</taxon>
        <taxon>Euteleostomi</taxon>
        <taxon>Lepidosauria</taxon>
        <taxon>Sphenodontia</taxon>
        <taxon>Sphenodontidae</taxon>
        <taxon>Sphenodon</taxon>
    </lineage>
</organism>
<feature type="compositionally biased region" description="Basic and acidic residues" evidence="1">
    <location>
        <begin position="112"/>
        <end position="133"/>
    </location>
</feature>
<accession>A0A8D0H9E0</accession>
<feature type="compositionally biased region" description="Polar residues" evidence="1">
    <location>
        <begin position="95"/>
        <end position="108"/>
    </location>
</feature>
<sequence length="195" mass="20893">MPGTDEAELSLAAPNCLINSCVCCGSCEDNREDVDGLKNRQSPGKIINASYSLVKSKEKDPLDKLDGTASAQEALKPETSALLAEIDSGREEQKLSNSSKCLACSSGSPAGAEHKSQGDQQEKCEKRRQRQENLLDYDEESGSEMTAKEDTKSRSSSSSQDCSTSRDSPLSSISSSDYECVSVTTCSLSSIDTLR</sequence>
<reference evidence="2" key="2">
    <citation type="submission" date="2025-09" db="UniProtKB">
        <authorList>
            <consortium name="Ensembl"/>
        </authorList>
    </citation>
    <scope>IDENTIFICATION</scope>
</reference>
<evidence type="ECO:0000313" key="2">
    <source>
        <dbReference type="Ensembl" id="ENSSPUP00000020302.1"/>
    </source>
</evidence>
<dbReference type="Ensembl" id="ENSSPUT00000021620.1">
    <property type="protein sequence ID" value="ENSSPUP00000020302.1"/>
    <property type="gene ID" value="ENSSPUG00000015587.1"/>
</dbReference>
<evidence type="ECO:0000313" key="3">
    <source>
        <dbReference type="Proteomes" id="UP000694392"/>
    </source>
</evidence>
<feature type="region of interest" description="Disordered" evidence="1">
    <location>
        <begin position="87"/>
        <end position="178"/>
    </location>
</feature>